<dbReference type="InterPro" id="IPR012338">
    <property type="entry name" value="Beta-lactam/transpept-like"/>
</dbReference>
<dbReference type="InterPro" id="IPR049511">
    <property type="entry name" value="PGH-like_rpt"/>
</dbReference>
<sequence length="628" mass="68791">MTMRRRVAVVLATVLAGAALSGPPALAVPGVPSPIFDPDSVSWLSLRDQTSAQFATSFATHSKSYLIDDLDIDTTGGAYRVGSVWQQNTDKRGWKELRDLDDAGFHAAWVEASNQGMRLTEQETYLVGGARRYAGVWVENVENLSWTSFRGLTSAEFSTKFDEQRRAGRMPIDIDVYDTSQGLRYSVIWVQNAENLAWALWRDLTSAEFSTKFAELQRDYRMLTFESVRTTAGQRYAGIWVENRNGRGWVERRDMTAAGFANYWHRYSDEGYRLVAYNKYDTAGGVRYAGIWRQNNDRPDWALKTAVNTRIQAELDSTAVPGVSVAVFHNNQAKYLRGFGFADIDDNVWMDSGHVGSIASVSKAVGGVLTMRMVEQGLVDLDDASRDLVPSMPAHHTHTVGDLLSSRGCVGHYGDIDTSGFDNVPYATALAAADEFWDEPLVCAPPDYHYSTPGYTLLGAGLEAAGGDNIKNLVRTKLTTPYGLGTLAPADLSAGVRRMTEYTTSNAEAPLENKDWKTLGGGIQSNVYDLGRFGAKLAAGQILTQASLDTMWTAPDADSNYAYGWNTGVENGHQVVAKDGSWTGALAYLRIYPEDGIVVAVMMNDRSGSQDAAQLGRDIGAMVLNSLP</sequence>
<proteinExistence type="predicted"/>
<protein>
    <submittedName>
        <fullName evidence="3">Serine hydrolase</fullName>
    </submittedName>
</protein>
<dbReference type="Proteomes" id="UP001219605">
    <property type="component" value="Chromosome"/>
</dbReference>
<dbReference type="InterPro" id="IPR001466">
    <property type="entry name" value="Beta-lactam-related"/>
</dbReference>
<evidence type="ECO:0000259" key="2">
    <source>
        <dbReference type="Pfam" id="PF00144"/>
    </source>
</evidence>
<keyword evidence="1" id="KW-0732">Signal</keyword>
<dbReference type="Gene3D" id="3.40.710.10">
    <property type="entry name" value="DD-peptidase/beta-lactamase superfamily"/>
    <property type="match status" value="1"/>
</dbReference>
<dbReference type="Pfam" id="PF00144">
    <property type="entry name" value="Beta-lactamase"/>
    <property type="match status" value="1"/>
</dbReference>
<dbReference type="EMBL" id="CP118615">
    <property type="protein sequence ID" value="WDZ87250.1"/>
    <property type="molecule type" value="Genomic_DNA"/>
</dbReference>
<feature type="chain" id="PRO_5045268889" evidence="1">
    <location>
        <begin position="28"/>
        <end position="628"/>
    </location>
</feature>
<gene>
    <name evidence="3" type="ORF">PVK37_12995</name>
</gene>
<reference evidence="3 4" key="1">
    <citation type="submission" date="2023-02" db="EMBL/GenBank/DDBJ databases">
        <authorList>
            <person name="Mo P."/>
        </authorList>
    </citation>
    <scope>NUCLEOTIDE SEQUENCE [LARGE SCALE GENOMIC DNA]</scope>
    <source>
        <strain evidence="3 4">HUAS 3</strain>
    </source>
</reference>
<dbReference type="SUPFAM" id="SSF56601">
    <property type="entry name" value="beta-lactamase/transpeptidase-like"/>
    <property type="match status" value="1"/>
</dbReference>
<dbReference type="RefSeq" id="WP_275034170.1">
    <property type="nucleotide sequence ID" value="NZ_CP118615.1"/>
</dbReference>
<name>A0ABY7ZW80_9ACTN</name>
<accession>A0ABY7ZW80</accession>
<dbReference type="PANTHER" id="PTHR46825:SF9">
    <property type="entry name" value="BETA-LACTAMASE-RELATED DOMAIN-CONTAINING PROTEIN"/>
    <property type="match status" value="1"/>
</dbReference>
<evidence type="ECO:0000313" key="3">
    <source>
        <dbReference type="EMBL" id="WDZ87250.1"/>
    </source>
</evidence>
<feature type="domain" description="Beta-lactamase-related" evidence="2">
    <location>
        <begin position="308"/>
        <end position="615"/>
    </location>
</feature>
<dbReference type="PANTHER" id="PTHR46825">
    <property type="entry name" value="D-ALANYL-D-ALANINE-CARBOXYPEPTIDASE/ENDOPEPTIDASE AMPH"/>
    <property type="match status" value="1"/>
</dbReference>
<dbReference type="Pfam" id="PF17660">
    <property type="entry name" value="BTRD1"/>
    <property type="match status" value="4"/>
</dbReference>
<evidence type="ECO:0000256" key="1">
    <source>
        <dbReference type="SAM" id="SignalP"/>
    </source>
</evidence>
<keyword evidence="4" id="KW-1185">Reference proteome</keyword>
<dbReference type="InterPro" id="IPR050491">
    <property type="entry name" value="AmpC-like"/>
</dbReference>
<evidence type="ECO:0000313" key="4">
    <source>
        <dbReference type="Proteomes" id="UP001219605"/>
    </source>
</evidence>
<dbReference type="GO" id="GO:0016787">
    <property type="term" value="F:hydrolase activity"/>
    <property type="evidence" value="ECO:0007669"/>
    <property type="project" value="UniProtKB-KW"/>
</dbReference>
<keyword evidence="3" id="KW-0378">Hydrolase</keyword>
<feature type="signal peptide" evidence="1">
    <location>
        <begin position="1"/>
        <end position="27"/>
    </location>
</feature>
<organism evidence="3 4">
    <name type="scientific">Micromonospora cathayae</name>
    <dbReference type="NCBI Taxonomy" id="3028804"/>
    <lineage>
        <taxon>Bacteria</taxon>
        <taxon>Bacillati</taxon>
        <taxon>Actinomycetota</taxon>
        <taxon>Actinomycetes</taxon>
        <taxon>Micromonosporales</taxon>
        <taxon>Micromonosporaceae</taxon>
        <taxon>Micromonospora</taxon>
    </lineage>
</organism>